<dbReference type="InterPro" id="IPR000014">
    <property type="entry name" value="PAS"/>
</dbReference>
<name>A0A839K0T4_9FIRM</name>
<dbReference type="PANTHER" id="PTHR45138">
    <property type="entry name" value="REGULATORY COMPONENTS OF SENSORY TRANSDUCTION SYSTEM"/>
    <property type="match status" value="1"/>
</dbReference>
<dbReference type="SUPFAM" id="SSF55073">
    <property type="entry name" value="Nucleotide cyclase"/>
    <property type="match status" value="1"/>
</dbReference>
<dbReference type="AlphaFoldDB" id="A0A839K0T4"/>
<dbReference type="CDD" id="cd00130">
    <property type="entry name" value="PAS"/>
    <property type="match status" value="1"/>
</dbReference>
<feature type="domain" description="GGDEF" evidence="1">
    <location>
        <begin position="305"/>
        <end position="434"/>
    </location>
</feature>
<proteinExistence type="predicted"/>
<dbReference type="CDD" id="cd01949">
    <property type="entry name" value="GGDEF"/>
    <property type="match status" value="1"/>
</dbReference>
<sequence>MNVNKLEEFTLEDISELFIEKVDTILIVNAEIDSYRCISKKGIFIDIIEDSGNYHDLIEKLWFHLSNSKKITSDYQVFVPSFGKFHGKYSKRLKLVYNNIPHIIQMTIYPINDKNIYMLILDELDNSEYIQEYLTNEKINNIQNTYLFSMYVDLIRDTTNSISITEISEEPMNATELKYSNWRMMIVNMIWYEDQPLFLEHTDPDYLKKKLAPGRTTSFDCQMQNLDGKYIWVKLIFSRAETNNNDDFRFVFLVQDIHENSLEILSTLKKNEELASKDSLTGVYNHGRIETELYNAIENSKEIERPLSIMMMDIDYFKTINDIYGHSIGDITLKHFAVIACDFLKSYNIKIGRWGGDEFVAVCYNIDAAELTAIAENMRMRISEESFDTAGNITCSIGITGINKNDKVKGAFDRVDKALYLAKSSGRNCVKVER</sequence>
<dbReference type="InterPro" id="IPR029787">
    <property type="entry name" value="Nucleotide_cyclase"/>
</dbReference>
<evidence type="ECO:0000313" key="3">
    <source>
        <dbReference type="Proteomes" id="UP000574276"/>
    </source>
</evidence>
<organism evidence="2 3">
    <name type="scientific">Variimorphobacter saccharofermentans</name>
    <dbReference type="NCBI Taxonomy" id="2755051"/>
    <lineage>
        <taxon>Bacteria</taxon>
        <taxon>Bacillati</taxon>
        <taxon>Bacillota</taxon>
        <taxon>Clostridia</taxon>
        <taxon>Lachnospirales</taxon>
        <taxon>Lachnospiraceae</taxon>
        <taxon>Variimorphobacter</taxon>
    </lineage>
</organism>
<evidence type="ECO:0000259" key="1">
    <source>
        <dbReference type="PROSITE" id="PS50887"/>
    </source>
</evidence>
<dbReference type="InterPro" id="IPR000160">
    <property type="entry name" value="GGDEF_dom"/>
</dbReference>
<dbReference type="RefSeq" id="WP_228352934.1">
    <property type="nucleotide sequence ID" value="NZ_JACEGA010000001.1"/>
</dbReference>
<protein>
    <submittedName>
        <fullName evidence="2">GGDEF domain-containing protein</fullName>
    </submittedName>
</protein>
<dbReference type="InterPro" id="IPR050469">
    <property type="entry name" value="Diguanylate_Cyclase"/>
</dbReference>
<evidence type="ECO:0000313" key="2">
    <source>
        <dbReference type="EMBL" id="MBB2183260.1"/>
    </source>
</evidence>
<gene>
    <name evidence="2" type="ORF">H0486_10250</name>
</gene>
<dbReference type="Proteomes" id="UP000574276">
    <property type="component" value="Unassembled WGS sequence"/>
</dbReference>
<dbReference type="GO" id="GO:0052621">
    <property type="term" value="F:diguanylate cyclase activity"/>
    <property type="evidence" value="ECO:0007669"/>
    <property type="project" value="TreeGrafter"/>
</dbReference>
<dbReference type="NCBIfam" id="TIGR00254">
    <property type="entry name" value="GGDEF"/>
    <property type="match status" value="1"/>
</dbReference>
<dbReference type="FunFam" id="3.30.70.270:FF:000001">
    <property type="entry name" value="Diguanylate cyclase domain protein"/>
    <property type="match status" value="1"/>
</dbReference>
<dbReference type="GO" id="GO:0005886">
    <property type="term" value="C:plasma membrane"/>
    <property type="evidence" value="ECO:0007669"/>
    <property type="project" value="TreeGrafter"/>
</dbReference>
<reference evidence="2 3" key="1">
    <citation type="submission" date="2020-07" db="EMBL/GenBank/DDBJ databases">
        <title>Characterization and genome sequencing of isolate MD1, a novel member within the family Lachnospiraceae.</title>
        <authorList>
            <person name="Rettenmaier R."/>
            <person name="Di Bello L."/>
            <person name="Zinser C."/>
            <person name="Scheitz K."/>
            <person name="Liebl W."/>
            <person name="Zverlov V."/>
        </authorList>
    </citation>
    <scope>NUCLEOTIDE SEQUENCE [LARGE SCALE GENOMIC DNA]</scope>
    <source>
        <strain evidence="2 3">MD1</strain>
    </source>
</reference>
<dbReference type="PROSITE" id="PS50887">
    <property type="entry name" value="GGDEF"/>
    <property type="match status" value="1"/>
</dbReference>
<accession>A0A839K0T4</accession>
<dbReference type="GO" id="GO:1902201">
    <property type="term" value="P:negative regulation of bacterial-type flagellum-dependent cell motility"/>
    <property type="evidence" value="ECO:0007669"/>
    <property type="project" value="TreeGrafter"/>
</dbReference>
<dbReference type="PANTHER" id="PTHR45138:SF9">
    <property type="entry name" value="DIGUANYLATE CYCLASE DGCM-RELATED"/>
    <property type="match status" value="1"/>
</dbReference>
<dbReference type="Gene3D" id="3.30.70.270">
    <property type="match status" value="1"/>
</dbReference>
<dbReference type="SMART" id="SM00267">
    <property type="entry name" value="GGDEF"/>
    <property type="match status" value="1"/>
</dbReference>
<dbReference type="Pfam" id="PF00990">
    <property type="entry name" value="GGDEF"/>
    <property type="match status" value="1"/>
</dbReference>
<dbReference type="EMBL" id="JACEGA010000001">
    <property type="protein sequence ID" value="MBB2183260.1"/>
    <property type="molecule type" value="Genomic_DNA"/>
</dbReference>
<dbReference type="InterPro" id="IPR043128">
    <property type="entry name" value="Rev_trsase/Diguanyl_cyclase"/>
</dbReference>
<comment type="caution">
    <text evidence="2">The sequence shown here is derived from an EMBL/GenBank/DDBJ whole genome shotgun (WGS) entry which is preliminary data.</text>
</comment>
<keyword evidence="3" id="KW-1185">Reference proteome</keyword>
<dbReference type="GO" id="GO:0043709">
    <property type="term" value="P:cell adhesion involved in single-species biofilm formation"/>
    <property type="evidence" value="ECO:0007669"/>
    <property type="project" value="TreeGrafter"/>
</dbReference>